<protein>
    <submittedName>
        <fullName evidence="1">Uncharacterized protein</fullName>
    </submittedName>
</protein>
<dbReference type="EMBL" id="JAMKPW020000006">
    <property type="protein sequence ID" value="KAK8217308.1"/>
    <property type="molecule type" value="Genomic_DNA"/>
</dbReference>
<proteinExistence type="predicted"/>
<gene>
    <name evidence="1" type="ORF">M8818_001561</name>
</gene>
<accession>A0ACC3SM37</accession>
<dbReference type="Proteomes" id="UP001320706">
    <property type="component" value="Unassembled WGS sequence"/>
</dbReference>
<evidence type="ECO:0000313" key="2">
    <source>
        <dbReference type="Proteomes" id="UP001320706"/>
    </source>
</evidence>
<sequence length="508" mass="55067">MDHGEVTPDKVVSHDKDADVNAIKPTQIQVITSGPTQEKETILQTSSETANNPVDETQTATVGAGQQQATERVRPDPRVRPQPKRLPDTSDHGPVAAQPQQFKRQKRVLAANASSTSGTSSTLPDRNPLSTGADFDCEVHIRLQSPLSIVSTRDMSQTHTMLTFTQFGTNIPLSSPDAPRRYSALRRRIDSQKTASARTTVPNRAISSRPTVADTSRLASSSTGSTPLPGTLSGSDKIGSHAYFDTYFSNRAAQRDGEHSVDQCLPLTSNAPQTDVHSLDTDEGMKTSSSISADLLRNVRGEDDRPQMGGGPSPDAPTAGLSTMGPPQRYPAQAPLSRNDDNVASRAGDATETATSDTGSNGQDSGWKIPPEFRELLSLALNAMDTPTQAVSGAQAQPILPPEIRSLPSYQAEQRLVSQVAPFPQESPRQKERARKQAEARERRKRRRESTEKLSLEQIEAEDGVEIYENVLKLTEQFPGERVCDLYSTLTLKGGDFDATVEYLNKAG</sequence>
<organism evidence="1 2">
    <name type="scientific">Zalaria obscura</name>
    <dbReference type="NCBI Taxonomy" id="2024903"/>
    <lineage>
        <taxon>Eukaryota</taxon>
        <taxon>Fungi</taxon>
        <taxon>Dikarya</taxon>
        <taxon>Ascomycota</taxon>
        <taxon>Pezizomycotina</taxon>
        <taxon>Dothideomycetes</taxon>
        <taxon>Dothideomycetidae</taxon>
        <taxon>Dothideales</taxon>
        <taxon>Zalariaceae</taxon>
        <taxon>Zalaria</taxon>
    </lineage>
</organism>
<comment type="caution">
    <text evidence="1">The sequence shown here is derived from an EMBL/GenBank/DDBJ whole genome shotgun (WGS) entry which is preliminary data.</text>
</comment>
<reference evidence="1" key="1">
    <citation type="submission" date="2024-02" db="EMBL/GenBank/DDBJ databases">
        <title>Metagenome Assembled Genome of Zalaria obscura JY119.</title>
        <authorList>
            <person name="Vighnesh L."/>
            <person name="Jagadeeshwari U."/>
            <person name="Venkata Ramana C."/>
            <person name="Sasikala C."/>
        </authorList>
    </citation>
    <scope>NUCLEOTIDE SEQUENCE</scope>
    <source>
        <strain evidence="1">JY119</strain>
    </source>
</reference>
<keyword evidence="2" id="KW-1185">Reference proteome</keyword>
<evidence type="ECO:0000313" key="1">
    <source>
        <dbReference type="EMBL" id="KAK8217308.1"/>
    </source>
</evidence>
<name>A0ACC3SM37_9PEZI</name>